<keyword evidence="2" id="KW-1185">Reference proteome</keyword>
<reference evidence="2" key="1">
    <citation type="journal article" date="2013" name="Stand. Genomic Sci.">
        <title>Complete genome sequence of the halophilic bacterium Spirochaeta africana type strain (Z-7692(T)) from the alkaline Lake Magadi in the East African Rift.</title>
        <authorList>
            <person name="Liolos K."/>
            <person name="Abt B."/>
            <person name="Scheuner C."/>
            <person name="Teshima H."/>
            <person name="Held B."/>
            <person name="Lapidus A."/>
            <person name="Nolan M."/>
            <person name="Lucas S."/>
            <person name="Deshpande S."/>
            <person name="Cheng J.F."/>
            <person name="Tapia R."/>
            <person name="Goodwin L.A."/>
            <person name="Pitluck S."/>
            <person name="Pagani I."/>
            <person name="Ivanova N."/>
            <person name="Mavromatis K."/>
            <person name="Mikhailova N."/>
            <person name="Huntemann M."/>
            <person name="Pati A."/>
            <person name="Chen A."/>
            <person name="Palaniappan K."/>
            <person name="Land M."/>
            <person name="Rohde M."/>
            <person name="Tindall B.J."/>
            <person name="Detter J.C."/>
            <person name="Goker M."/>
            <person name="Bristow J."/>
            <person name="Eisen J.A."/>
            <person name="Markowitz V."/>
            <person name="Hugenholtz P."/>
            <person name="Woyke T."/>
            <person name="Klenk H.P."/>
            <person name="Kyrpides N.C."/>
        </authorList>
    </citation>
    <scope>NUCLEOTIDE SEQUENCE</scope>
    <source>
        <strain evidence="2">ATCC 700263 / DSM 8902 / Z-7692</strain>
    </source>
</reference>
<dbReference type="RefSeq" id="WP_014456268.1">
    <property type="nucleotide sequence ID" value="NC_017098.1"/>
</dbReference>
<dbReference type="AlphaFoldDB" id="H9UL92"/>
<evidence type="ECO:0000313" key="1">
    <source>
        <dbReference type="EMBL" id="AFG38285.1"/>
    </source>
</evidence>
<dbReference type="OrthoDB" id="368442at2"/>
<proteinExistence type="predicted"/>
<organism evidence="1 2">
    <name type="scientific">Spirochaeta africana (strain ATCC 700263 / DSM 8902 / Z-7692)</name>
    <dbReference type="NCBI Taxonomy" id="889378"/>
    <lineage>
        <taxon>Bacteria</taxon>
        <taxon>Pseudomonadati</taxon>
        <taxon>Spirochaetota</taxon>
        <taxon>Spirochaetia</taxon>
        <taxon>Spirochaetales</taxon>
        <taxon>Spirochaetaceae</taxon>
        <taxon>Spirochaeta</taxon>
    </lineage>
</organism>
<dbReference type="SUPFAM" id="SSF56300">
    <property type="entry name" value="Metallo-dependent phosphatases"/>
    <property type="match status" value="1"/>
</dbReference>
<accession>H9UL92</accession>
<dbReference type="eggNOG" id="COG1409">
    <property type="taxonomic scope" value="Bacteria"/>
</dbReference>
<gene>
    <name evidence="1" type="ordered locus">Spiaf_2249</name>
</gene>
<dbReference type="Gene3D" id="3.60.21.10">
    <property type="match status" value="1"/>
</dbReference>
<dbReference type="HOGENOM" id="CLU_065964_0_0_12"/>
<dbReference type="Proteomes" id="UP000007383">
    <property type="component" value="Chromosome"/>
</dbReference>
<evidence type="ECO:0000313" key="2">
    <source>
        <dbReference type="Proteomes" id="UP000007383"/>
    </source>
</evidence>
<dbReference type="PATRIC" id="fig|889378.3.peg.2226"/>
<protein>
    <submittedName>
        <fullName evidence="1">Uncharacterized protein</fullName>
    </submittedName>
</protein>
<sequence>MDDFILNHMADLLHRTPLERFPDDRPMVIISDFHAGDGGRRDDFKHNGQLTLAVLEEYYRRGCRLLLNGDVEELQKVRLEKIQRAWGDLYQLLERFDAEGRLIRLAGNHDLELLYNNPLPTPVREAVRYQFSDSTTGQHLGQMFIFHGHQASRRYAMYNDLIGWLLRHLVHRLPFHYTSVSHDNRKKKRMESRVYEMAARERVVAVIGHTHRPLFESLSKSDFVKYNIERLCRQYTDAAAEEREAIRLEIGDLRAHLEAVSRSDMVDLGSIYHDSFVVPCMFNSGCVLGKRGITCLELTGSHIALKYWFDGSRSRKYLLYDGYDTVQLPGTGYYETEIKSEQLRYIFSRIDLLT</sequence>
<dbReference type="InterPro" id="IPR029052">
    <property type="entry name" value="Metallo-depent_PP-like"/>
</dbReference>
<dbReference type="STRING" id="889378.Spiaf_2249"/>
<name>H9UL92_SPIAZ</name>
<dbReference type="EMBL" id="CP003282">
    <property type="protein sequence ID" value="AFG38285.1"/>
    <property type="molecule type" value="Genomic_DNA"/>
</dbReference>
<dbReference type="KEGG" id="sfc:Spiaf_2249"/>